<protein>
    <submittedName>
        <fullName evidence="2">Uncharacterized protein</fullName>
    </submittedName>
</protein>
<evidence type="ECO:0000313" key="2">
    <source>
        <dbReference type="EMBL" id="REF30765.1"/>
    </source>
</evidence>
<evidence type="ECO:0000256" key="1">
    <source>
        <dbReference type="SAM" id="MobiDB-lite"/>
    </source>
</evidence>
<dbReference type="Proteomes" id="UP000256253">
    <property type="component" value="Unassembled WGS sequence"/>
</dbReference>
<dbReference type="EMBL" id="QTUA01000001">
    <property type="protein sequence ID" value="REF30765.1"/>
    <property type="molecule type" value="Genomic_DNA"/>
</dbReference>
<dbReference type="AlphaFoldDB" id="A0A3D9UVX9"/>
<sequence>MLSSGRGGVGSASDNGSRAVDDGTLHGGAADVDGDDDVRPDRIDRAGRERCGAQGVGAWPSMAVAVEPWPRLPP</sequence>
<evidence type="ECO:0000313" key="3">
    <source>
        <dbReference type="Proteomes" id="UP000256253"/>
    </source>
</evidence>
<comment type="caution">
    <text evidence="2">The sequence shown here is derived from an EMBL/GenBank/DDBJ whole genome shotgun (WGS) entry which is preliminary data.</text>
</comment>
<accession>A0A3D9UVX9</accession>
<keyword evidence="3" id="KW-1185">Reference proteome</keyword>
<gene>
    <name evidence="2" type="ORF">DFJ65_1784</name>
</gene>
<organism evidence="2 3">
    <name type="scientific">Calidifontibacter indicus</name>
    <dbReference type="NCBI Taxonomy" id="419650"/>
    <lineage>
        <taxon>Bacteria</taxon>
        <taxon>Bacillati</taxon>
        <taxon>Actinomycetota</taxon>
        <taxon>Actinomycetes</taxon>
        <taxon>Micrococcales</taxon>
        <taxon>Dermacoccaceae</taxon>
        <taxon>Calidifontibacter</taxon>
    </lineage>
</organism>
<feature type="compositionally biased region" description="Gly residues" evidence="1">
    <location>
        <begin position="1"/>
        <end position="10"/>
    </location>
</feature>
<reference evidence="2 3" key="1">
    <citation type="submission" date="2018-08" db="EMBL/GenBank/DDBJ databases">
        <title>Sequencing the genomes of 1000 actinobacteria strains.</title>
        <authorList>
            <person name="Klenk H.-P."/>
        </authorList>
    </citation>
    <scope>NUCLEOTIDE SEQUENCE [LARGE SCALE GENOMIC DNA]</scope>
    <source>
        <strain evidence="2 3">DSM 22967</strain>
    </source>
</reference>
<proteinExistence type="predicted"/>
<name>A0A3D9UVX9_9MICO</name>
<feature type="region of interest" description="Disordered" evidence="1">
    <location>
        <begin position="1"/>
        <end position="42"/>
    </location>
</feature>